<proteinExistence type="predicted"/>
<reference evidence="1" key="1">
    <citation type="submission" date="2016-05" db="EMBL/GenBank/DDBJ databases">
        <title>Characterization of a BmNPV isolated in Hokkaido, Japan.</title>
        <authorList>
            <person name="Bando H."/>
        </authorList>
    </citation>
    <scope>NUCLEOTIDE SEQUENCE</scope>
    <source>
        <strain evidence="1">H4</strain>
    </source>
</reference>
<dbReference type="EMBL" id="LC150780">
    <property type="protein sequence ID" value="BBA20563.1"/>
    <property type="molecule type" value="Genomic_DNA"/>
</dbReference>
<protein>
    <recommendedName>
        <fullName evidence="2">Ac74</fullName>
    </recommendedName>
</protein>
<organism evidence="1">
    <name type="scientific">Bombyx mori nuclear polyhedrosis virus</name>
    <name type="common">BmNPV</name>
    <dbReference type="NCBI Taxonomy" id="271108"/>
    <lineage>
        <taxon>Viruses</taxon>
        <taxon>Viruses incertae sedis</taxon>
        <taxon>Naldaviricetes</taxon>
        <taxon>Lefavirales</taxon>
        <taxon>Baculoviridae</taxon>
        <taxon>Alphabaculovirus</taxon>
        <taxon>Alphabaculovirus bomori</taxon>
    </lineage>
</organism>
<sequence>MKINLCNIQFQSLINLLNLQATTIMSLNSNKIKADLIPDENDPKNVTLRLNSVPEECTDDDSFSIDLPLTTPEQKDDFMNAIKPFETLNIESDIIKTEQTDAPATSGDDNNNNRKVVDANEDEYTVDGLKLKSKYVAYYKCLKILVDFLVMYVSKETNMKEYEQVYTLGRQLYEVLRSIFVDEPFKLWLERNTHEFDNNKDKILETLQSELKLALADKDKLKTCTFKDIITNFLNTKLDCRYDCADEYIKPNCIVDTYNCCNLVFKKET</sequence>
<evidence type="ECO:0000313" key="1">
    <source>
        <dbReference type="EMBL" id="BBA20563.1"/>
    </source>
</evidence>
<gene>
    <name evidence="1" type="primary">ORF60</name>
</gene>
<dbReference type="InterPro" id="IPR022594">
    <property type="entry name" value="AcMNPV_30.6kDa"/>
</dbReference>
<dbReference type="Pfam" id="PF10866">
    <property type="entry name" value="DUF2704"/>
    <property type="match status" value="1"/>
</dbReference>
<evidence type="ECO:0008006" key="2">
    <source>
        <dbReference type="Google" id="ProtNLM"/>
    </source>
</evidence>
<organismHost>
    <name type="scientific">Bombyx mori</name>
    <name type="common">Silk moth</name>
    <dbReference type="NCBI Taxonomy" id="7091"/>
</organismHost>
<name>A0A224ALT1_NPVBM</name>
<accession>A0A224ALT1</accession>